<evidence type="ECO:0000256" key="7">
    <source>
        <dbReference type="ARBA" id="ARBA00022807"/>
    </source>
</evidence>
<keyword evidence="7" id="KW-0788">Thiol protease</keyword>
<dbReference type="InterPro" id="IPR050164">
    <property type="entry name" value="Peptidase_C19"/>
</dbReference>
<reference evidence="10" key="1">
    <citation type="journal article" date="2018" name="Nat. Microbiol.">
        <title>Leveraging single-cell genomics to expand the fungal tree of life.</title>
        <authorList>
            <person name="Ahrendt S.R."/>
            <person name="Quandt C.A."/>
            <person name="Ciobanu D."/>
            <person name="Clum A."/>
            <person name="Salamov A."/>
            <person name="Andreopoulos B."/>
            <person name="Cheng J.F."/>
            <person name="Woyke T."/>
            <person name="Pelin A."/>
            <person name="Henrissat B."/>
            <person name="Reynolds N.K."/>
            <person name="Benny G.L."/>
            <person name="Smith M.E."/>
            <person name="James T.Y."/>
            <person name="Grigoriev I.V."/>
        </authorList>
    </citation>
    <scope>NUCLEOTIDE SEQUENCE [LARGE SCALE GENOMIC DNA]</scope>
    <source>
        <strain evidence="10">Baker2002</strain>
    </source>
</reference>
<dbReference type="PROSITE" id="PS00973">
    <property type="entry name" value="USP_2"/>
    <property type="match status" value="1"/>
</dbReference>
<dbReference type="PROSITE" id="PS50235">
    <property type="entry name" value="USP_3"/>
    <property type="match status" value="1"/>
</dbReference>
<gene>
    <name evidence="9" type="ORF">METBISCDRAFT_1943</name>
</gene>
<evidence type="ECO:0000313" key="10">
    <source>
        <dbReference type="Proteomes" id="UP000268321"/>
    </source>
</evidence>
<keyword evidence="10" id="KW-1185">Reference proteome</keyword>
<feature type="non-terminal residue" evidence="9">
    <location>
        <position position="354"/>
    </location>
</feature>
<dbReference type="PANTHER" id="PTHR24006:SF758">
    <property type="entry name" value="UBIQUITIN CARBOXYL-TERMINAL HYDROLASE 36"/>
    <property type="match status" value="1"/>
</dbReference>
<protein>
    <recommendedName>
        <fullName evidence="3">ubiquitinyl hydrolase 1</fullName>
        <ecNumber evidence="3">3.4.19.12</ecNumber>
    </recommendedName>
</protein>
<organism evidence="9 10">
    <name type="scientific">Metschnikowia bicuspidata</name>
    <dbReference type="NCBI Taxonomy" id="27322"/>
    <lineage>
        <taxon>Eukaryota</taxon>
        <taxon>Fungi</taxon>
        <taxon>Dikarya</taxon>
        <taxon>Ascomycota</taxon>
        <taxon>Saccharomycotina</taxon>
        <taxon>Pichiomycetes</taxon>
        <taxon>Metschnikowiaceae</taxon>
        <taxon>Metschnikowia</taxon>
    </lineage>
</organism>
<dbReference type="GO" id="GO:0016579">
    <property type="term" value="P:protein deubiquitination"/>
    <property type="evidence" value="ECO:0007669"/>
    <property type="project" value="InterPro"/>
</dbReference>
<dbReference type="InterPro" id="IPR018200">
    <property type="entry name" value="USP_CS"/>
</dbReference>
<dbReference type="PANTHER" id="PTHR24006">
    <property type="entry name" value="UBIQUITIN CARBOXYL-TERMINAL HYDROLASE"/>
    <property type="match status" value="1"/>
</dbReference>
<comment type="catalytic activity">
    <reaction evidence="1">
        <text>Thiol-dependent hydrolysis of ester, thioester, amide, peptide and isopeptide bonds formed by the C-terminal Gly of ubiquitin (a 76-residue protein attached to proteins as an intracellular targeting signal).</text>
        <dbReference type="EC" id="3.4.19.12"/>
    </reaction>
</comment>
<keyword evidence="5" id="KW-0833">Ubl conjugation pathway</keyword>
<dbReference type="InterPro" id="IPR038765">
    <property type="entry name" value="Papain-like_cys_pep_sf"/>
</dbReference>
<comment type="similarity">
    <text evidence="2">Belongs to the peptidase C19 family.</text>
</comment>
<keyword evidence="4" id="KW-0645">Protease</keyword>
<evidence type="ECO:0000313" key="9">
    <source>
        <dbReference type="EMBL" id="RKP30072.1"/>
    </source>
</evidence>
<dbReference type="EMBL" id="ML004467">
    <property type="protein sequence ID" value="RKP30072.1"/>
    <property type="molecule type" value="Genomic_DNA"/>
</dbReference>
<dbReference type="GO" id="GO:0006508">
    <property type="term" value="P:proteolysis"/>
    <property type="evidence" value="ECO:0007669"/>
    <property type="project" value="UniProtKB-KW"/>
</dbReference>
<dbReference type="InterPro" id="IPR028889">
    <property type="entry name" value="USP"/>
</dbReference>
<evidence type="ECO:0000256" key="2">
    <source>
        <dbReference type="ARBA" id="ARBA00009085"/>
    </source>
</evidence>
<dbReference type="AlphaFoldDB" id="A0A4P9ZCJ0"/>
<evidence type="ECO:0000256" key="6">
    <source>
        <dbReference type="ARBA" id="ARBA00022801"/>
    </source>
</evidence>
<name>A0A4P9ZCJ0_9ASCO</name>
<dbReference type="OrthoDB" id="289038at2759"/>
<dbReference type="Gene3D" id="3.90.70.10">
    <property type="entry name" value="Cysteine proteinases"/>
    <property type="match status" value="1"/>
</dbReference>
<dbReference type="EC" id="3.4.19.12" evidence="3"/>
<dbReference type="GO" id="GO:0004843">
    <property type="term" value="F:cysteine-type deubiquitinase activity"/>
    <property type="evidence" value="ECO:0007669"/>
    <property type="project" value="UniProtKB-EC"/>
</dbReference>
<evidence type="ECO:0000259" key="8">
    <source>
        <dbReference type="PROSITE" id="PS50235"/>
    </source>
</evidence>
<proteinExistence type="inferred from homology"/>
<evidence type="ECO:0000256" key="4">
    <source>
        <dbReference type="ARBA" id="ARBA00022670"/>
    </source>
</evidence>
<dbReference type="InterPro" id="IPR001394">
    <property type="entry name" value="Peptidase_C19_UCH"/>
</dbReference>
<accession>A0A4P9ZCJ0</accession>
<dbReference type="Pfam" id="PF00443">
    <property type="entry name" value="UCH"/>
    <property type="match status" value="1"/>
</dbReference>
<sequence length="354" mass="40729">VGETPSDTEEAGRIARTWPKSFQNRKPVGLINFGVTCYMNSAIQTMIHIPAVQQYLLAVQANKHKQLPPRSVTHTLSELSARMWGLLKEKHSKYINPKKMVQRLDDINCMMSEWQQEDSHEYFMSLMSRLQEDSTPKGKKLSESVIYDIFGGLLEQEVVCQECKSDSITKQEFYDLSLGFNKRRLSNEVSADDNAPKYSIERAIRDFFSLETIRPDKSDASSGYYCEKCRKRTVATKKSTVEKSPQTLLVHMKRFKFNGNSSLKVKQPIVYQKYLDLGKFSRQAEPMTYQLISVIVHEGRSILSGHYVAHCMQPDGTWATYDDEYINKIDARSALNDPSAYCLLYTKLRPRSKR</sequence>
<dbReference type="SUPFAM" id="SSF54001">
    <property type="entry name" value="Cysteine proteinases"/>
    <property type="match status" value="1"/>
</dbReference>
<evidence type="ECO:0000256" key="5">
    <source>
        <dbReference type="ARBA" id="ARBA00022786"/>
    </source>
</evidence>
<evidence type="ECO:0000256" key="1">
    <source>
        <dbReference type="ARBA" id="ARBA00000707"/>
    </source>
</evidence>
<feature type="domain" description="USP" evidence="8">
    <location>
        <begin position="28"/>
        <end position="348"/>
    </location>
</feature>
<dbReference type="GO" id="GO:0005829">
    <property type="term" value="C:cytosol"/>
    <property type="evidence" value="ECO:0007669"/>
    <property type="project" value="TreeGrafter"/>
</dbReference>
<evidence type="ECO:0000256" key="3">
    <source>
        <dbReference type="ARBA" id="ARBA00012759"/>
    </source>
</evidence>
<dbReference type="GO" id="GO:0005634">
    <property type="term" value="C:nucleus"/>
    <property type="evidence" value="ECO:0007669"/>
    <property type="project" value="TreeGrafter"/>
</dbReference>
<feature type="non-terminal residue" evidence="9">
    <location>
        <position position="1"/>
    </location>
</feature>
<keyword evidence="6" id="KW-0378">Hydrolase</keyword>
<dbReference type="Proteomes" id="UP000268321">
    <property type="component" value="Unassembled WGS sequence"/>
</dbReference>